<proteinExistence type="predicted"/>
<dbReference type="RefSeq" id="WP_183511763.1">
    <property type="nucleotide sequence ID" value="NZ_BAABGK010000012.1"/>
</dbReference>
<name>A0A839QR71_9MICC</name>
<reference evidence="1 2" key="1">
    <citation type="submission" date="2020-08" db="EMBL/GenBank/DDBJ databases">
        <title>Sequencing the genomes of 1000 actinobacteria strains.</title>
        <authorList>
            <person name="Klenk H.-P."/>
        </authorList>
    </citation>
    <scope>NUCLEOTIDE SEQUENCE [LARGE SCALE GENOMIC DNA]</scope>
    <source>
        <strain evidence="1 2">DSM 22826</strain>
    </source>
</reference>
<organism evidence="1 2">
    <name type="scientific">Paeniglutamicibacter cryotolerans</name>
    <dbReference type="NCBI Taxonomy" id="670079"/>
    <lineage>
        <taxon>Bacteria</taxon>
        <taxon>Bacillati</taxon>
        <taxon>Actinomycetota</taxon>
        <taxon>Actinomycetes</taxon>
        <taxon>Micrococcales</taxon>
        <taxon>Micrococcaceae</taxon>
        <taxon>Paeniglutamicibacter</taxon>
    </lineage>
</organism>
<protein>
    <submittedName>
        <fullName evidence="1">Uncharacterized protein</fullName>
    </submittedName>
</protein>
<dbReference type="Proteomes" id="UP000523000">
    <property type="component" value="Unassembled WGS sequence"/>
</dbReference>
<gene>
    <name evidence="1" type="ORF">E9229_002677</name>
</gene>
<keyword evidence="2" id="KW-1185">Reference proteome</keyword>
<dbReference type="AlphaFoldDB" id="A0A839QR71"/>
<comment type="caution">
    <text evidence="1">The sequence shown here is derived from an EMBL/GenBank/DDBJ whole genome shotgun (WGS) entry which is preliminary data.</text>
</comment>
<sequence length="76" mass="8407">MNENAGAMPTPAHEELVRRYIESLSSDDIEAIMKQAELRVQHMAHGLFLAGKPLNHDAESSLVAKAIVRELNRRAG</sequence>
<evidence type="ECO:0000313" key="2">
    <source>
        <dbReference type="Proteomes" id="UP000523000"/>
    </source>
</evidence>
<accession>A0A839QR71</accession>
<dbReference type="EMBL" id="JACHVS010000001">
    <property type="protein sequence ID" value="MBB2996486.1"/>
    <property type="molecule type" value="Genomic_DNA"/>
</dbReference>
<evidence type="ECO:0000313" key="1">
    <source>
        <dbReference type="EMBL" id="MBB2996486.1"/>
    </source>
</evidence>